<dbReference type="InterPro" id="IPR006171">
    <property type="entry name" value="TOPRIM_dom"/>
</dbReference>
<sequence length="817" mass="91132">MSKNLVIVESPAKAKTIEKFLGGDFVVRSSYGHVRDLPRKGLSIDVDNGFEPTYEISADKQSTIQELRREVKTAVTVWLATDEDREGEAIAWHLAEALGLDVDETRRIVFHEITKPAILDAIARPRNIDRDLVDAQQARRILDRLVGYELSFVLWKKISKDLSAGRVQSVAVRLVVEREREIDTFSASSTFKVSADFDLGEGVTLSAKLGRDFPTEAEARAFLGQLQGAEFRVEGLEVKPATRSPRPPFTTSTLQQEASQKLGFSVRQTMVIAQRLYESGRITYMRTDSVNLSDLALGQAREVISGRFGQPYAHTRRFKTRSASAQEAHEAIRPTDLAVDNIGGDRNEQRLYQLIWRRTLASQMADARIERTTASIAISTVEDRLVAKGEVLTFEGFLKVYQDNGDEEKMLPPLTVGQALSPAEIRARESFTRPPARYTEATLVRKLEEMGIGRPSTYAPTISTIQDRGYVSKEDREGEERQVRILVLREPGVVNEDKTEVTGAEKGKLFPSDMAGVVTDFLVKHFSEVIDYNFTANVEAEFDEIAAGKKRWRDMLAEFYGPFHADIERAEDLTREEASQTRQLGTDPESGKPVSVRIGRFGPYVQIGTREDEDKPRFAGLRPGQRMDTITLEEAMQLFQLPRFLGETPEGEEVTANIGRFGPYVKFDNKYVSIRGDDPHSITLERALELIQAKKEADANREIKVFEGSSVQVLNGRYGPYITDGKKNARVPKDREPASLTLEECQQLLAEAPERRGRGRMKKGAAAGTAKKKAAVKKKSAPKKKAAVKKKAAPKKKAAVKKSAVKNKSVPKQKASG</sequence>
<evidence type="ECO:0000256" key="9">
    <source>
        <dbReference type="SAM" id="MobiDB-lite"/>
    </source>
</evidence>
<feature type="domain" description="Toprim" evidence="10">
    <location>
        <begin position="3"/>
        <end position="113"/>
    </location>
</feature>
<dbReference type="AlphaFoldDB" id="A0A369CFQ6"/>
<dbReference type="Pfam" id="PF01751">
    <property type="entry name" value="Toprim"/>
    <property type="match status" value="1"/>
</dbReference>
<evidence type="ECO:0000256" key="7">
    <source>
        <dbReference type="ARBA" id="ARBA00023235"/>
    </source>
</evidence>
<dbReference type="InterPro" id="IPR003602">
    <property type="entry name" value="Topo_IA_DNA-bd_dom"/>
</dbReference>
<dbReference type="Pfam" id="PF13368">
    <property type="entry name" value="Toprim_C_rpt"/>
    <property type="match status" value="3"/>
</dbReference>
<feature type="site" description="Interaction with DNA" evidence="8">
    <location>
        <position position="286"/>
    </location>
</feature>
<comment type="subunit">
    <text evidence="8">Monomer.</text>
</comment>
<dbReference type="GO" id="GO:0003677">
    <property type="term" value="F:DNA binding"/>
    <property type="evidence" value="ECO:0007669"/>
    <property type="project" value="UniProtKB-KW"/>
</dbReference>
<protein>
    <recommendedName>
        <fullName evidence="8">DNA topoisomerase 1</fullName>
        <ecNumber evidence="8">5.6.2.1</ecNumber>
    </recommendedName>
    <alternativeName>
        <fullName evidence="8">DNA topoisomerase I</fullName>
    </alternativeName>
</protein>
<dbReference type="OrthoDB" id="9804262at2"/>
<dbReference type="Gene3D" id="2.70.20.10">
    <property type="entry name" value="Topoisomerase I, domain 3"/>
    <property type="match status" value="1"/>
</dbReference>
<dbReference type="InterPro" id="IPR013824">
    <property type="entry name" value="Topo_IA_cen_sub1"/>
</dbReference>
<dbReference type="EMBL" id="QPJY01000001">
    <property type="protein sequence ID" value="RCX32902.1"/>
    <property type="molecule type" value="Genomic_DNA"/>
</dbReference>
<gene>
    <name evidence="8" type="primary">topA</name>
    <name evidence="12" type="ORF">DFQ59_101200</name>
</gene>
<comment type="caution">
    <text evidence="12">The sequence shown here is derived from an EMBL/GenBank/DDBJ whole genome shotgun (WGS) entry which is preliminary data.</text>
</comment>
<feature type="site" description="Interaction with DNA" evidence="8">
    <location>
        <position position="148"/>
    </location>
</feature>
<evidence type="ECO:0000259" key="10">
    <source>
        <dbReference type="PROSITE" id="PS50880"/>
    </source>
</evidence>
<feature type="site" description="Interaction with DNA" evidence="8">
    <location>
        <position position="143"/>
    </location>
</feature>
<evidence type="ECO:0000256" key="4">
    <source>
        <dbReference type="ARBA" id="ARBA00022842"/>
    </source>
</evidence>
<dbReference type="InterPro" id="IPR023405">
    <property type="entry name" value="Topo_IA_core_domain"/>
</dbReference>
<dbReference type="Pfam" id="PF01131">
    <property type="entry name" value="Topoisom_bac"/>
    <property type="match status" value="1"/>
</dbReference>
<evidence type="ECO:0000259" key="11">
    <source>
        <dbReference type="PROSITE" id="PS52039"/>
    </source>
</evidence>
<evidence type="ECO:0000256" key="8">
    <source>
        <dbReference type="HAMAP-Rule" id="MF_00952"/>
    </source>
</evidence>
<dbReference type="InterPro" id="IPR028612">
    <property type="entry name" value="Topoisom_1_IA"/>
</dbReference>
<feature type="region of interest" description="Disordered" evidence="9">
    <location>
        <begin position="751"/>
        <end position="817"/>
    </location>
</feature>
<evidence type="ECO:0000256" key="3">
    <source>
        <dbReference type="ARBA" id="ARBA00022723"/>
    </source>
</evidence>
<comment type="function">
    <text evidence="8">Releases the supercoiling and torsional tension of DNA, which is introduced during the DNA replication and transcription, by transiently cleaving and rejoining one strand of the DNA duplex. Introduces a single-strand break via transesterification at a target site in duplex DNA. The scissile phosphodiester is attacked by the catalytic tyrosine of the enzyme, resulting in the formation of a DNA-(5'-phosphotyrosyl)-enzyme intermediate and the expulsion of a 3'-OH DNA strand. The free DNA strand then undergoes passage around the unbroken strand, thus removing DNA supercoils. Finally, in the religation step, the DNA 3'-OH attacks the covalent intermediate to expel the active-site tyrosine and restore the DNA phosphodiester backbone.</text>
</comment>
<dbReference type="RefSeq" id="WP_114277800.1">
    <property type="nucleotide sequence ID" value="NZ_QPJY01000001.1"/>
</dbReference>
<comment type="catalytic activity">
    <reaction evidence="1 8">
        <text>ATP-independent breakage of single-stranded DNA, followed by passage and rejoining.</text>
        <dbReference type="EC" id="5.6.2.1"/>
    </reaction>
</comment>
<dbReference type="PROSITE" id="PS50880">
    <property type="entry name" value="TOPRIM"/>
    <property type="match status" value="1"/>
</dbReference>
<dbReference type="EC" id="5.6.2.1" evidence="8"/>
<evidence type="ECO:0000256" key="5">
    <source>
        <dbReference type="ARBA" id="ARBA00023029"/>
    </source>
</evidence>
<dbReference type="CDD" id="cd00186">
    <property type="entry name" value="TOP1Ac"/>
    <property type="match status" value="1"/>
</dbReference>
<dbReference type="Proteomes" id="UP000252707">
    <property type="component" value="Unassembled WGS sequence"/>
</dbReference>
<keyword evidence="5 8" id="KW-0799">Topoisomerase</keyword>
<dbReference type="GO" id="GO:0046872">
    <property type="term" value="F:metal ion binding"/>
    <property type="evidence" value="ECO:0007669"/>
    <property type="project" value="UniProtKB-KW"/>
</dbReference>
<feature type="site" description="Interaction with DNA" evidence="8">
    <location>
        <position position="140"/>
    </location>
</feature>
<dbReference type="HAMAP" id="MF_00952">
    <property type="entry name" value="Topoisom_1_prok"/>
    <property type="match status" value="1"/>
</dbReference>
<dbReference type="SMART" id="SM00493">
    <property type="entry name" value="TOPRIM"/>
    <property type="match status" value="1"/>
</dbReference>
<accession>A0A369CFQ6</accession>
<keyword evidence="6 8" id="KW-0238">DNA-binding</keyword>
<dbReference type="PROSITE" id="PS52039">
    <property type="entry name" value="TOPO_IA_2"/>
    <property type="match status" value="1"/>
</dbReference>
<evidence type="ECO:0000313" key="12">
    <source>
        <dbReference type="EMBL" id="RCX32902.1"/>
    </source>
</evidence>
<keyword evidence="4" id="KW-0460">Magnesium</keyword>
<dbReference type="PANTHER" id="PTHR42785">
    <property type="entry name" value="DNA TOPOISOMERASE, TYPE IA, CORE"/>
    <property type="match status" value="1"/>
</dbReference>
<feature type="site" description="Interaction with DNA" evidence="8">
    <location>
        <position position="33"/>
    </location>
</feature>
<keyword evidence="7 8" id="KW-0413">Isomerase</keyword>
<dbReference type="SMART" id="SM00436">
    <property type="entry name" value="TOP1Bc"/>
    <property type="match status" value="1"/>
</dbReference>
<dbReference type="InterPro" id="IPR003601">
    <property type="entry name" value="Topo_IA_2"/>
</dbReference>
<dbReference type="SUPFAM" id="SSF56712">
    <property type="entry name" value="Prokaryotic type I DNA topoisomerase"/>
    <property type="match status" value="1"/>
</dbReference>
<keyword evidence="13" id="KW-1185">Reference proteome</keyword>
<proteinExistence type="inferred from homology"/>
<feature type="region of interest" description="Disordered" evidence="9">
    <location>
        <begin position="573"/>
        <end position="595"/>
    </location>
</feature>
<dbReference type="SMART" id="SM00437">
    <property type="entry name" value="TOP1Ac"/>
    <property type="match status" value="1"/>
</dbReference>
<dbReference type="PROSITE" id="PS00396">
    <property type="entry name" value="TOPO_IA_1"/>
    <property type="match status" value="1"/>
</dbReference>
<dbReference type="GO" id="GO:0006265">
    <property type="term" value="P:DNA topological change"/>
    <property type="evidence" value="ECO:0007669"/>
    <property type="project" value="UniProtKB-UniRule"/>
</dbReference>
<dbReference type="PRINTS" id="PR00417">
    <property type="entry name" value="PRTPISMRASEI"/>
</dbReference>
<feature type="region of interest" description="Interaction with DNA" evidence="8">
    <location>
        <begin position="163"/>
        <end position="168"/>
    </location>
</feature>
<feature type="site" description="Interaction with DNA" evidence="8">
    <location>
        <position position="155"/>
    </location>
</feature>
<organism evidence="12 13">
    <name type="scientific">Thioalbus denitrificans</name>
    <dbReference type="NCBI Taxonomy" id="547122"/>
    <lineage>
        <taxon>Bacteria</taxon>
        <taxon>Pseudomonadati</taxon>
        <taxon>Pseudomonadota</taxon>
        <taxon>Gammaproteobacteria</taxon>
        <taxon>Chromatiales</taxon>
        <taxon>Ectothiorhodospiraceae</taxon>
        <taxon>Thioalbus</taxon>
    </lineage>
</organism>
<dbReference type="InterPro" id="IPR034149">
    <property type="entry name" value="TOPRIM_TopoI"/>
</dbReference>
<feature type="compositionally biased region" description="Basic residues" evidence="9">
    <location>
        <begin position="770"/>
        <end position="811"/>
    </location>
</feature>
<dbReference type="InterPro" id="IPR025589">
    <property type="entry name" value="Toprim_C_rpt"/>
</dbReference>
<dbReference type="CDD" id="cd03363">
    <property type="entry name" value="TOPRIM_TopoIA_TopoI"/>
    <property type="match status" value="1"/>
</dbReference>
<name>A0A369CFQ6_9GAMM</name>
<dbReference type="Gene3D" id="3.40.50.140">
    <property type="match status" value="1"/>
</dbReference>
<dbReference type="InterPro" id="IPR013497">
    <property type="entry name" value="Topo_IA_cen"/>
</dbReference>
<feature type="site" description="Interaction with DNA" evidence="8">
    <location>
        <position position="468"/>
    </location>
</feature>
<comment type="similarity">
    <text evidence="2 8">Belongs to the type IA topoisomerase family.</text>
</comment>
<feature type="site" description="Interaction with DNA" evidence="8">
    <location>
        <position position="139"/>
    </location>
</feature>
<feature type="domain" description="Topo IA-type catalytic" evidence="11">
    <location>
        <begin position="129"/>
        <end position="568"/>
    </location>
</feature>
<dbReference type="InterPro" id="IPR005733">
    <property type="entry name" value="TopoI_bac-type"/>
</dbReference>
<dbReference type="NCBIfam" id="TIGR01051">
    <property type="entry name" value="topA_bact"/>
    <property type="match status" value="1"/>
</dbReference>
<evidence type="ECO:0000256" key="2">
    <source>
        <dbReference type="ARBA" id="ARBA00009446"/>
    </source>
</evidence>
<evidence type="ECO:0000313" key="13">
    <source>
        <dbReference type="Proteomes" id="UP000252707"/>
    </source>
</evidence>
<feature type="active site" description="O-(5'-phospho-DNA)-tyrosine intermediate" evidence="8">
    <location>
        <position position="284"/>
    </location>
</feature>
<dbReference type="Gene3D" id="1.10.290.10">
    <property type="entry name" value="Topoisomerase I, domain 4"/>
    <property type="match status" value="1"/>
</dbReference>
<reference evidence="12 13" key="1">
    <citation type="submission" date="2018-07" db="EMBL/GenBank/DDBJ databases">
        <title>Genomic Encyclopedia of Type Strains, Phase IV (KMG-IV): sequencing the most valuable type-strain genomes for metagenomic binning, comparative biology and taxonomic classification.</title>
        <authorList>
            <person name="Goeker M."/>
        </authorList>
    </citation>
    <scope>NUCLEOTIDE SEQUENCE [LARGE SCALE GENOMIC DNA]</scope>
    <source>
        <strain evidence="12 13">DSM 26407</strain>
    </source>
</reference>
<dbReference type="GO" id="GO:0003917">
    <property type="term" value="F:DNA topoisomerase type I (single strand cut, ATP-independent) activity"/>
    <property type="evidence" value="ECO:0007669"/>
    <property type="project" value="UniProtKB-UniRule"/>
</dbReference>
<keyword evidence="3" id="KW-0479">Metal-binding</keyword>
<dbReference type="InterPro" id="IPR023406">
    <property type="entry name" value="Topo_IA_AS"/>
</dbReference>
<evidence type="ECO:0000256" key="6">
    <source>
        <dbReference type="ARBA" id="ARBA00023125"/>
    </source>
</evidence>
<dbReference type="PANTHER" id="PTHR42785:SF1">
    <property type="entry name" value="DNA TOPOISOMERASE"/>
    <property type="match status" value="1"/>
</dbReference>
<dbReference type="InterPro" id="IPR013826">
    <property type="entry name" value="Topo_IA_cen_sub3"/>
</dbReference>
<dbReference type="InterPro" id="IPR000380">
    <property type="entry name" value="Topo_IA"/>
</dbReference>
<dbReference type="InterPro" id="IPR013825">
    <property type="entry name" value="Topo_IA_cen_sub2"/>
</dbReference>
<dbReference type="Gene3D" id="1.10.460.10">
    <property type="entry name" value="Topoisomerase I, domain 2"/>
    <property type="match status" value="1"/>
</dbReference>
<evidence type="ECO:0000256" key="1">
    <source>
        <dbReference type="ARBA" id="ARBA00000213"/>
    </source>
</evidence>